<evidence type="ECO:0000313" key="3">
    <source>
        <dbReference type="Proteomes" id="UP000198924"/>
    </source>
</evidence>
<proteinExistence type="predicted"/>
<dbReference type="EMBL" id="FOSH01000006">
    <property type="protein sequence ID" value="SFK17647.1"/>
    <property type="molecule type" value="Genomic_DNA"/>
</dbReference>
<feature type="coiled-coil region" evidence="1">
    <location>
        <begin position="38"/>
        <end position="94"/>
    </location>
</feature>
<sequence>MDIKIKRIIITGLVGLLVLLAYRLIAFEYMSYSIQNMSKQMLENAQQAQNKIVEQQLQLQRQKKQEAAAKAIAEQRAQERAFKIQQEKARYEQAFEDWYKQPEGCDNWRSQSHMVECVNHKMRAKNEFKAIYNKPKK</sequence>
<keyword evidence="3" id="KW-1185">Reference proteome</keyword>
<dbReference type="Proteomes" id="UP000198924">
    <property type="component" value="Unassembled WGS sequence"/>
</dbReference>
<dbReference type="RefSeq" id="WP_091712444.1">
    <property type="nucleotide sequence ID" value="NZ_FOSH01000006.1"/>
</dbReference>
<name>A0A1I3XDQ0_9GAMM</name>
<dbReference type="OrthoDB" id="5741895at2"/>
<dbReference type="STRING" id="45496.SAMN04488079_10617"/>
<dbReference type="AlphaFoldDB" id="A0A1I3XDQ0"/>
<organism evidence="2 3">
    <name type="scientific">Methylophaga sulfidovorans</name>
    <dbReference type="NCBI Taxonomy" id="45496"/>
    <lineage>
        <taxon>Bacteria</taxon>
        <taxon>Pseudomonadati</taxon>
        <taxon>Pseudomonadota</taxon>
        <taxon>Gammaproteobacteria</taxon>
        <taxon>Thiotrichales</taxon>
        <taxon>Piscirickettsiaceae</taxon>
        <taxon>Methylophaga</taxon>
    </lineage>
</organism>
<evidence type="ECO:0000313" key="2">
    <source>
        <dbReference type="EMBL" id="SFK17647.1"/>
    </source>
</evidence>
<protein>
    <submittedName>
        <fullName evidence="2">Uncharacterized protein</fullName>
    </submittedName>
</protein>
<keyword evidence="1" id="KW-0175">Coiled coil</keyword>
<accession>A0A1I3XDQ0</accession>
<evidence type="ECO:0000256" key="1">
    <source>
        <dbReference type="SAM" id="Coils"/>
    </source>
</evidence>
<reference evidence="3" key="1">
    <citation type="submission" date="2016-10" db="EMBL/GenBank/DDBJ databases">
        <authorList>
            <person name="Varghese N."/>
            <person name="Submissions S."/>
        </authorList>
    </citation>
    <scope>NUCLEOTIDE SEQUENCE [LARGE SCALE GENOMIC DNA]</scope>
    <source>
        <strain evidence="3">DSM 11578</strain>
    </source>
</reference>
<gene>
    <name evidence="2" type="ORF">SAMN04488079_10617</name>
</gene>